<dbReference type="RefSeq" id="WP_145029384.1">
    <property type="nucleotide sequence ID" value="NZ_CP036271.1"/>
</dbReference>
<protein>
    <recommendedName>
        <fullName evidence="3">DUF6268 domain-containing protein</fullName>
    </recommendedName>
</protein>
<proteinExistence type="predicted"/>
<evidence type="ECO:0000256" key="1">
    <source>
        <dbReference type="SAM" id="MobiDB-lite"/>
    </source>
</evidence>
<evidence type="ECO:0000259" key="3">
    <source>
        <dbReference type="Pfam" id="PF19783"/>
    </source>
</evidence>
<feature type="chain" id="PRO_5021951881" description="DUF6268 domain-containing protein" evidence="2">
    <location>
        <begin position="24"/>
        <end position="362"/>
    </location>
</feature>
<keyword evidence="5" id="KW-1185">Reference proteome</keyword>
<dbReference type="AlphaFoldDB" id="A0A517SCK0"/>
<evidence type="ECO:0000256" key="2">
    <source>
        <dbReference type="SAM" id="SignalP"/>
    </source>
</evidence>
<evidence type="ECO:0000313" key="4">
    <source>
        <dbReference type="EMBL" id="QDT53843.1"/>
    </source>
</evidence>
<sequence precursor="true">MRRSTHAALPALCAAFATSIAAAQPSAGHSASPGSSGPTRLVQAETEADPPIEGPAFPPRIAQYPLENDPYERPPQFPSDQRLPSNQPGTVAPQRSYAPQTAPLVPEEDTGWITFDQLRLNAGVLHDSPDGLGITDLVATGIFKTGIPGVTISPQFGSHFFGSTSINNVPDQTYDLSVELTGGIPLNDDWILAAGISPGVFTDFQGSGGDLFRIPARILAFYKYSDTLKLGAGVLYLDRPDVNILPLVGLSYIPNDHFNAELWFPRPKVSWRYLKMGDTERWVYVVGEFGGGAWNIQRDDGRPDQFAYRDYRAMVGFEQRVDEGFNWFAEGGLIFGRQVTFTRFDQEIDLDKTVGLQFGVRF</sequence>
<name>A0A517SCK0_9PLAN</name>
<reference evidence="4 5" key="1">
    <citation type="submission" date="2019-02" db="EMBL/GenBank/DDBJ databases">
        <title>Deep-cultivation of Planctomycetes and their phenomic and genomic characterization uncovers novel biology.</title>
        <authorList>
            <person name="Wiegand S."/>
            <person name="Jogler M."/>
            <person name="Boedeker C."/>
            <person name="Pinto D."/>
            <person name="Vollmers J."/>
            <person name="Rivas-Marin E."/>
            <person name="Kohn T."/>
            <person name="Peeters S.H."/>
            <person name="Heuer A."/>
            <person name="Rast P."/>
            <person name="Oberbeckmann S."/>
            <person name="Bunk B."/>
            <person name="Jeske O."/>
            <person name="Meyerdierks A."/>
            <person name="Storesund J.E."/>
            <person name="Kallscheuer N."/>
            <person name="Luecker S."/>
            <person name="Lage O.M."/>
            <person name="Pohl T."/>
            <person name="Merkel B.J."/>
            <person name="Hornburger P."/>
            <person name="Mueller R.-W."/>
            <person name="Bruemmer F."/>
            <person name="Labrenz M."/>
            <person name="Spormann A.M."/>
            <person name="Op den Camp H."/>
            <person name="Overmann J."/>
            <person name="Amann R."/>
            <person name="Jetten M.S.M."/>
            <person name="Mascher T."/>
            <person name="Medema M.H."/>
            <person name="Devos D.P."/>
            <person name="Kaster A.-K."/>
            <person name="Ovreas L."/>
            <person name="Rohde M."/>
            <person name="Galperin M.Y."/>
            <person name="Jogler C."/>
        </authorList>
    </citation>
    <scope>NUCLEOTIDE SEQUENCE [LARGE SCALE GENOMIC DNA]</scope>
    <source>
        <strain evidence="4 5">Pan44</strain>
    </source>
</reference>
<gene>
    <name evidence="4" type="ORF">Pan44_18670</name>
</gene>
<dbReference type="EMBL" id="CP036271">
    <property type="protein sequence ID" value="QDT53843.1"/>
    <property type="molecule type" value="Genomic_DNA"/>
</dbReference>
<dbReference type="SUPFAM" id="SSF56935">
    <property type="entry name" value="Porins"/>
    <property type="match status" value="1"/>
</dbReference>
<feature type="domain" description="DUF6268" evidence="3">
    <location>
        <begin position="167"/>
        <end position="342"/>
    </location>
</feature>
<feature type="compositionally biased region" description="Low complexity" evidence="1">
    <location>
        <begin position="25"/>
        <end position="38"/>
    </location>
</feature>
<dbReference type="Proteomes" id="UP000315700">
    <property type="component" value="Chromosome"/>
</dbReference>
<dbReference type="InterPro" id="IPR046235">
    <property type="entry name" value="DUF6268"/>
</dbReference>
<feature type="signal peptide" evidence="2">
    <location>
        <begin position="1"/>
        <end position="23"/>
    </location>
</feature>
<keyword evidence="2" id="KW-0732">Signal</keyword>
<feature type="compositionally biased region" description="Polar residues" evidence="1">
    <location>
        <begin position="78"/>
        <end position="89"/>
    </location>
</feature>
<evidence type="ECO:0000313" key="5">
    <source>
        <dbReference type="Proteomes" id="UP000315700"/>
    </source>
</evidence>
<dbReference type="OrthoDB" id="249490at2"/>
<feature type="region of interest" description="Disordered" evidence="1">
    <location>
        <begin position="25"/>
        <end position="96"/>
    </location>
</feature>
<dbReference type="InParanoid" id="A0A517SCK0"/>
<dbReference type="KEGG" id="ccos:Pan44_18670"/>
<dbReference type="Pfam" id="PF19783">
    <property type="entry name" value="DUF6268"/>
    <property type="match status" value="1"/>
</dbReference>
<accession>A0A517SCK0</accession>
<organism evidence="4 5">
    <name type="scientific">Caulifigura coniformis</name>
    <dbReference type="NCBI Taxonomy" id="2527983"/>
    <lineage>
        <taxon>Bacteria</taxon>
        <taxon>Pseudomonadati</taxon>
        <taxon>Planctomycetota</taxon>
        <taxon>Planctomycetia</taxon>
        <taxon>Planctomycetales</taxon>
        <taxon>Planctomycetaceae</taxon>
        <taxon>Caulifigura</taxon>
    </lineage>
</organism>